<evidence type="ECO:0000313" key="4">
    <source>
        <dbReference type="Proteomes" id="UP001283361"/>
    </source>
</evidence>
<reference evidence="3" key="1">
    <citation type="journal article" date="2023" name="G3 (Bethesda)">
        <title>A reference genome for the long-term kleptoplast-retaining sea slug Elysia crispata morphotype clarki.</title>
        <authorList>
            <person name="Eastman K.E."/>
            <person name="Pendleton A.L."/>
            <person name="Shaikh M.A."/>
            <person name="Suttiyut T."/>
            <person name="Ogas R."/>
            <person name="Tomko P."/>
            <person name="Gavelis G."/>
            <person name="Widhalm J.R."/>
            <person name="Wisecaver J.H."/>
        </authorList>
    </citation>
    <scope>NUCLEOTIDE SEQUENCE</scope>
    <source>
        <strain evidence="3">ECLA1</strain>
    </source>
</reference>
<feature type="transmembrane region" description="Helical" evidence="2">
    <location>
        <begin position="97"/>
        <end position="118"/>
    </location>
</feature>
<organism evidence="3 4">
    <name type="scientific">Elysia crispata</name>
    <name type="common">lettuce slug</name>
    <dbReference type="NCBI Taxonomy" id="231223"/>
    <lineage>
        <taxon>Eukaryota</taxon>
        <taxon>Metazoa</taxon>
        <taxon>Spiralia</taxon>
        <taxon>Lophotrochozoa</taxon>
        <taxon>Mollusca</taxon>
        <taxon>Gastropoda</taxon>
        <taxon>Heterobranchia</taxon>
        <taxon>Euthyneura</taxon>
        <taxon>Panpulmonata</taxon>
        <taxon>Sacoglossa</taxon>
        <taxon>Placobranchoidea</taxon>
        <taxon>Plakobranchidae</taxon>
        <taxon>Elysia</taxon>
    </lineage>
</organism>
<protein>
    <submittedName>
        <fullName evidence="3">Uncharacterized protein</fullName>
    </submittedName>
</protein>
<accession>A0AAE0YGW0</accession>
<proteinExistence type="predicted"/>
<keyword evidence="2" id="KW-0472">Membrane</keyword>
<feature type="transmembrane region" description="Helical" evidence="2">
    <location>
        <begin position="139"/>
        <end position="160"/>
    </location>
</feature>
<comment type="caution">
    <text evidence="3">The sequence shown here is derived from an EMBL/GenBank/DDBJ whole genome shotgun (WGS) entry which is preliminary data.</text>
</comment>
<dbReference type="InterPro" id="IPR040350">
    <property type="entry name" value="TMEM272"/>
</dbReference>
<feature type="transmembrane region" description="Helical" evidence="2">
    <location>
        <begin position="57"/>
        <end position="77"/>
    </location>
</feature>
<feature type="region of interest" description="Disordered" evidence="1">
    <location>
        <begin position="1"/>
        <end position="22"/>
    </location>
</feature>
<dbReference type="PANTHER" id="PTHR33444">
    <property type="entry name" value="SI:DKEY-19B23.12-RELATED"/>
    <property type="match status" value="1"/>
</dbReference>
<name>A0AAE0YGW0_9GAST</name>
<evidence type="ECO:0000313" key="3">
    <source>
        <dbReference type="EMBL" id="KAK3744858.1"/>
    </source>
</evidence>
<dbReference type="PANTHER" id="PTHR33444:SF2">
    <property type="entry name" value="MARVEL DOMAIN-CONTAINING PROTEIN"/>
    <property type="match status" value="1"/>
</dbReference>
<dbReference type="AlphaFoldDB" id="A0AAE0YGW0"/>
<gene>
    <name evidence="3" type="ORF">RRG08_050796</name>
</gene>
<feature type="compositionally biased region" description="Polar residues" evidence="1">
    <location>
        <begin position="11"/>
        <end position="20"/>
    </location>
</feature>
<keyword evidence="2" id="KW-0812">Transmembrane</keyword>
<feature type="transmembrane region" description="Helical" evidence="2">
    <location>
        <begin position="227"/>
        <end position="259"/>
    </location>
</feature>
<dbReference type="EMBL" id="JAWDGP010006242">
    <property type="protein sequence ID" value="KAK3744858.1"/>
    <property type="molecule type" value="Genomic_DNA"/>
</dbReference>
<evidence type="ECO:0000256" key="2">
    <source>
        <dbReference type="SAM" id="Phobius"/>
    </source>
</evidence>
<sequence>MDGDEEPTEITAMTTDSRATTPDCRDVCSSGLPDDDSRTSWDHTSAFVKRFVKTPKGIGITAVVAILIFVFLSLILAKIVTGSLHLGSCALDPFVPVYMVSSGALFLAFLAALLLVCIKCRHQGEDEGDDRVSPLHLLVLFYFFIHIVLQLAGSVCVIRARNDLQELQKTDVASRVTETTVIAQHTVKLIAPEVTPAYPIMEPVRMAQVVSQPLRPQATCSADLLDFAFAAVIVELVVSGLFFIFIVASLLELAYIVWYEPSIGMKKTMAKANNSNSLVSA</sequence>
<keyword evidence="4" id="KW-1185">Reference proteome</keyword>
<evidence type="ECO:0000256" key="1">
    <source>
        <dbReference type="SAM" id="MobiDB-lite"/>
    </source>
</evidence>
<dbReference type="Proteomes" id="UP001283361">
    <property type="component" value="Unassembled WGS sequence"/>
</dbReference>
<keyword evidence="2" id="KW-1133">Transmembrane helix</keyword>